<name>A0AC60W3T0_9ARCH</name>
<organism evidence="1 2">
    <name type="scientific">Candidatus Nitrosomaritimum aestuariumsis</name>
    <dbReference type="NCBI Taxonomy" id="3342354"/>
    <lineage>
        <taxon>Archaea</taxon>
        <taxon>Nitrososphaerota</taxon>
        <taxon>Nitrososphaeria</taxon>
        <taxon>Nitrosopumilales</taxon>
        <taxon>Nitrosopumilaceae</taxon>
        <taxon>Candidatus Nitrosomaritimum</taxon>
    </lineage>
</organism>
<proteinExistence type="predicted"/>
<dbReference type="EMBL" id="JACENC010000186">
    <property type="protein sequence ID" value="MBA4454252.1"/>
    <property type="molecule type" value="Genomic_DNA"/>
</dbReference>
<sequence>MRTFVAVEISNGNVIDSIRDFQSKISFQAKPVALQNLHFTLQFLGEISEENCEKIKQNLKTIEFQSFKINFKGVGAFPNMRSPRVVWIGVDDVGAKKLEKLANEVKNALKPLEFSPDKPFKSHITIFRIKNKIGNITKDLENFKTCDFGNQIVSNFKLKQSVLTPKGPVYSDLEEIIAK</sequence>
<reference evidence="1 2" key="1">
    <citation type="journal article" date="2020" name="Appl. Environ. Microbiol.">
        <title>Genomic Characteristics of a Novel Species of Ammonia-Oxidizing Archaea from the Jiulong River Estuary.</title>
        <authorList>
            <person name="Zou D."/>
            <person name="Wan R."/>
            <person name="Han L."/>
            <person name="Xu M.N."/>
            <person name="Liu Y."/>
            <person name="Liu H."/>
            <person name="Kao S.J."/>
            <person name="Li M."/>
        </authorList>
    </citation>
    <scope>NUCLEOTIDE SEQUENCE [LARGE SCALE GENOMIC DNA]</scope>
    <source>
        <strain evidence="1">W2bin3</strain>
    </source>
</reference>
<dbReference type="Proteomes" id="UP000526786">
    <property type="component" value="Unassembled WGS sequence"/>
</dbReference>
<gene>
    <name evidence="1" type="primary">thpR</name>
    <name evidence="1" type="ORF">H2B05_04835</name>
</gene>
<comment type="caution">
    <text evidence="1">The sequence shown here is derived from an EMBL/GenBank/DDBJ whole genome shotgun (WGS) entry which is preliminary data.</text>
</comment>
<evidence type="ECO:0000313" key="1">
    <source>
        <dbReference type="EMBL" id="MBA4454252.1"/>
    </source>
</evidence>
<evidence type="ECO:0000313" key="2">
    <source>
        <dbReference type="Proteomes" id="UP000526786"/>
    </source>
</evidence>
<accession>A0AC60W3T0</accession>
<protein>
    <submittedName>
        <fullName evidence="1">RNA 2',3'-cyclic phosphodiesterase</fullName>
    </submittedName>
</protein>